<protein>
    <submittedName>
        <fullName evidence="1">Uncharacterized protein</fullName>
    </submittedName>
</protein>
<name>A0A381Q558_9ZZZZ</name>
<organism evidence="1">
    <name type="scientific">marine metagenome</name>
    <dbReference type="NCBI Taxonomy" id="408172"/>
    <lineage>
        <taxon>unclassified sequences</taxon>
        <taxon>metagenomes</taxon>
        <taxon>ecological metagenomes</taxon>
    </lineage>
</organism>
<accession>A0A381Q558</accession>
<dbReference type="EMBL" id="UINC01001180">
    <property type="protein sequence ID" value="SUZ73459.1"/>
    <property type="molecule type" value="Genomic_DNA"/>
</dbReference>
<reference evidence="1" key="1">
    <citation type="submission" date="2018-05" db="EMBL/GenBank/DDBJ databases">
        <authorList>
            <person name="Lanie J.A."/>
            <person name="Ng W.-L."/>
            <person name="Kazmierczak K.M."/>
            <person name="Andrzejewski T.M."/>
            <person name="Davidsen T.M."/>
            <person name="Wayne K.J."/>
            <person name="Tettelin H."/>
            <person name="Glass J.I."/>
            <person name="Rusch D."/>
            <person name="Podicherti R."/>
            <person name="Tsui H.-C.T."/>
            <person name="Winkler M.E."/>
        </authorList>
    </citation>
    <scope>NUCLEOTIDE SEQUENCE</scope>
</reference>
<proteinExistence type="predicted"/>
<dbReference type="AlphaFoldDB" id="A0A381Q558"/>
<sequence>MMKPVIPSILNFGNPVEFDRDLGRVAR</sequence>
<gene>
    <name evidence="1" type="ORF">METZ01_LOCUS26313</name>
</gene>
<evidence type="ECO:0000313" key="1">
    <source>
        <dbReference type="EMBL" id="SUZ73459.1"/>
    </source>
</evidence>